<dbReference type="AlphaFoldDB" id="A0A820L9H9"/>
<dbReference type="GO" id="GO:0003341">
    <property type="term" value="P:cilium movement"/>
    <property type="evidence" value="ECO:0007669"/>
    <property type="project" value="TreeGrafter"/>
</dbReference>
<evidence type="ECO:0000313" key="2">
    <source>
        <dbReference type="Proteomes" id="UP000663868"/>
    </source>
</evidence>
<dbReference type="PANTHER" id="PTHR16216">
    <property type="entry name" value="DYNEIN ASSEMBLY FACTOR 5, AXONEMAL"/>
    <property type="match status" value="1"/>
</dbReference>
<dbReference type="GO" id="GO:0045505">
    <property type="term" value="F:dynein intermediate chain binding"/>
    <property type="evidence" value="ECO:0007669"/>
    <property type="project" value="TreeGrafter"/>
</dbReference>
<dbReference type="Proteomes" id="UP000663868">
    <property type="component" value="Unassembled WGS sequence"/>
</dbReference>
<gene>
    <name evidence="1" type="ORF">KXQ929_LOCUS48525</name>
</gene>
<dbReference type="GO" id="GO:0005737">
    <property type="term" value="C:cytoplasm"/>
    <property type="evidence" value="ECO:0007669"/>
    <property type="project" value="TreeGrafter"/>
</dbReference>
<dbReference type="GO" id="GO:0036159">
    <property type="term" value="P:inner dynein arm assembly"/>
    <property type="evidence" value="ECO:0007669"/>
    <property type="project" value="TreeGrafter"/>
</dbReference>
<organism evidence="1 2">
    <name type="scientific">Adineta steineri</name>
    <dbReference type="NCBI Taxonomy" id="433720"/>
    <lineage>
        <taxon>Eukaryota</taxon>
        <taxon>Metazoa</taxon>
        <taxon>Spiralia</taxon>
        <taxon>Gnathifera</taxon>
        <taxon>Rotifera</taxon>
        <taxon>Eurotatoria</taxon>
        <taxon>Bdelloidea</taxon>
        <taxon>Adinetida</taxon>
        <taxon>Adinetidae</taxon>
        <taxon>Adineta</taxon>
    </lineage>
</organism>
<dbReference type="InterPro" id="IPR016024">
    <property type="entry name" value="ARM-type_fold"/>
</dbReference>
<protein>
    <submittedName>
        <fullName evidence="1">Uncharacterized protein</fullName>
    </submittedName>
</protein>
<sequence length="164" mass="18879">LSIVENDELKQQCKDTLNSLALNSSVNELYEKFASKLFDDLKQTSDNWLRSSRDRFIFETFIMQAGSSNRFFLNDIIEILRTVMNPERDPEVRNQCLLIIANLLQFIDEADMKTTISPYLVIIINECILPNMQWKAGRTAGAIRATAIATLWSLFQAKSFSFEQ</sequence>
<dbReference type="InterPro" id="IPR052623">
    <property type="entry name" value="DAAF5"/>
</dbReference>
<dbReference type="PANTHER" id="PTHR16216:SF2">
    <property type="entry name" value="DYNEIN AXONEMAL ASSEMBLY FACTOR 5"/>
    <property type="match status" value="1"/>
</dbReference>
<comment type="caution">
    <text evidence="1">The sequence shown here is derived from an EMBL/GenBank/DDBJ whole genome shotgun (WGS) entry which is preliminary data.</text>
</comment>
<proteinExistence type="predicted"/>
<reference evidence="1" key="1">
    <citation type="submission" date="2021-02" db="EMBL/GenBank/DDBJ databases">
        <authorList>
            <person name="Nowell W R."/>
        </authorList>
    </citation>
    <scope>NUCLEOTIDE SEQUENCE</scope>
</reference>
<feature type="non-terminal residue" evidence="1">
    <location>
        <position position="164"/>
    </location>
</feature>
<dbReference type="SUPFAM" id="SSF48371">
    <property type="entry name" value="ARM repeat"/>
    <property type="match status" value="1"/>
</dbReference>
<dbReference type="EMBL" id="CAJOBB010019163">
    <property type="protein sequence ID" value="CAF4355677.1"/>
    <property type="molecule type" value="Genomic_DNA"/>
</dbReference>
<accession>A0A820L9H9</accession>
<feature type="non-terminal residue" evidence="1">
    <location>
        <position position="1"/>
    </location>
</feature>
<evidence type="ECO:0000313" key="1">
    <source>
        <dbReference type="EMBL" id="CAF4355677.1"/>
    </source>
</evidence>
<dbReference type="GO" id="GO:0036158">
    <property type="term" value="P:outer dynein arm assembly"/>
    <property type="evidence" value="ECO:0007669"/>
    <property type="project" value="TreeGrafter"/>
</dbReference>
<name>A0A820L9H9_9BILA</name>